<dbReference type="AlphaFoldDB" id="A0A1J7J3M4"/>
<feature type="region of interest" description="Disordered" evidence="1">
    <location>
        <begin position="199"/>
        <end position="235"/>
    </location>
</feature>
<sequence length="412" mass="43729">MTERMHKPHASREWKHLKHEVPSSIHLRVRVTYTWTAEGNQLNSFISPKPSTPLPSPPPRVSDLAIITMGDSFTPSFLMSPGDYYPPPPPPLPPPAAAASRSGSDHKPATPPLTTASPMVTTTPTASPTPSTTTTIHGARDLRLAIKTAAVHGHPRAYLFAVAHPSDWTDVISQLQDHVAAVEMAVGSSSPVLVQQDSNINHNKTATPSTSTTSKHTTTTTATTAAAKNPPPVPPHHAPPACFTSTTSATCLMTPTQPTMCTNPPPPHATDILSFPACPPVEQHPETRQKQHDPYDFSGWFDSIPALPESAFAPPVGGSAPESWYRVEGHGRGCGEKEVWGVEANGGGGGGGGTVEVGNKRTGVERVGVGKKSYAPPGTVSRVPEGLVLTSVEGGEEEESMWEKLQRFRGDD</sequence>
<feature type="compositionally biased region" description="Low complexity" evidence="1">
    <location>
        <begin position="114"/>
        <end position="135"/>
    </location>
</feature>
<gene>
    <name evidence="2" type="ORF">CONLIGDRAFT_465669</name>
</gene>
<feature type="compositionally biased region" description="Pro residues" evidence="1">
    <location>
        <begin position="84"/>
        <end position="96"/>
    </location>
</feature>
<name>A0A1J7J3M4_9PEZI</name>
<accession>A0A1J7J3M4</accession>
<proteinExistence type="predicted"/>
<feature type="region of interest" description="Disordered" evidence="1">
    <location>
        <begin position="393"/>
        <end position="412"/>
    </location>
</feature>
<organism evidence="2 3">
    <name type="scientific">Coniochaeta ligniaria NRRL 30616</name>
    <dbReference type="NCBI Taxonomy" id="1408157"/>
    <lineage>
        <taxon>Eukaryota</taxon>
        <taxon>Fungi</taxon>
        <taxon>Dikarya</taxon>
        <taxon>Ascomycota</taxon>
        <taxon>Pezizomycotina</taxon>
        <taxon>Sordariomycetes</taxon>
        <taxon>Sordariomycetidae</taxon>
        <taxon>Coniochaetales</taxon>
        <taxon>Coniochaetaceae</taxon>
        <taxon>Coniochaeta</taxon>
    </lineage>
</organism>
<evidence type="ECO:0000313" key="2">
    <source>
        <dbReference type="EMBL" id="OIW22114.1"/>
    </source>
</evidence>
<feature type="region of interest" description="Disordered" evidence="1">
    <location>
        <begin position="79"/>
        <end position="137"/>
    </location>
</feature>
<dbReference type="Proteomes" id="UP000182658">
    <property type="component" value="Unassembled WGS sequence"/>
</dbReference>
<reference evidence="2 3" key="1">
    <citation type="submission" date="2016-10" db="EMBL/GenBank/DDBJ databases">
        <title>Draft genome sequence of Coniochaeta ligniaria NRRL30616, a lignocellulolytic fungus for bioabatement of inhibitors in plant biomass hydrolysates.</title>
        <authorList>
            <consortium name="DOE Joint Genome Institute"/>
            <person name="Jimenez D.J."/>
            <person name="Hector R.E."/>
            <person name="Riley R."/>
            <person name="Sun H."/>
            <person name="Grigoriev I.V."/>
            <person name="Van Elsas J.D."/>
            <person name="Nichols N.N."/>
        </authorList>
    </citation>
    <scope>NUCLEOTIDE SEQUENCE [LARGE SCALE GENOMIC DNA]</scope>
    <source>
        <strain evidence="2 3">NRRL 30616</strain>
    </source>
</reference>
<keyword evidence="3" id="KW-1185">Reference proteome</keyword>
<evidence type="ECO:0000313" key="3">
    <source>
        <dbReference type="Proteomes" id="UP000182658"/>
    </source>
</evidence>
<feature type="compositionally biased region" description="Gly residues" evidence="1">
    <location>
        <begin position="344"/>
        <end position="355"/>
    </location>
</feature>
<feature type="compositionally biased region" description="Basic and acidic residues" evidence="1">
    <location>
        <begin position="401"/>
        <end position="412"/>
    </location>
</feature>
<dbReference type="InParanoid" id="A0A1J7J3M4"/>
<feature type="region of interest" description="Disordered" evidence="1">
    <location>
        <begin position="344"/>
        <end position="382"/>
    </location>
</feature>
<evidence type="ECO:0000256" key="1">
    <source>
        <dbReference type="SAM" id="MobiDB-lite"/>
    </source>
</evidence>
<feature type="compositionally biased region" description="Low complexity" evidence="1">
    <location>
        <begin position="204"/>
        <end position="228"/>
    </location>
</feature>
<dbReference type="EMBL" id="KV875168">
    <property type="protein sequence ID" value="OIW22114.1"/>
    <property type="molecule type" value="Genomic_DNA"/>
</dbReference>
<protein>
    <submittedName>
        <fullName evidence="2">Uncharacterized protein</fullName>
    </submittedName>
</protein>